<protein>
    <recommendedName>
        <fullName evidence="5">Extracellular membrane protein CFEM domain-containing protein</fullName>
    </recommendedName>
</protein>
<feature type="compositionally biased region" description="Low complexity" evidence="1">
    <location>
        <begin position="304"/>
        <end position="380"/>
    </location>
</feature>
<proteinExistence type="predicted"/>
<sequence length="1001" mass="110238">MSVKFAISSGTLSLALLLFGHGHLTKAAKDPDTTYIYFDNIPYLANASNVIPMSWSALEAGFADPIREDVANFTGLDWTKPYPGSPLPGFTAHLRIADHLPFPPAVTEENATIDVAALNNGIPPSMRKADGLPKSMHPSWYICQHYYVSNLPDAASDVAHDCSFLPSQCQKDLKTDMVADWGAYADDSGGIMCSGWSLDTITPSCQEALGFVTADVLGFDASYLEDEVGARDATVDQVGRYSWMVGDGFQEPSTGTTYHAAANRTYLVATVFGYSSGYKSSVQPRVELSCLRPKWIAPPEPAEPTETTTSSSFAPSFTSSFTSTSSGSASSKTTSAASSMSSSSGSSTAMSSKTAPASSSSLTLSKTTTSTAPALPSSTTHCTGGTTAEGISGNLLGLCSYSCDFDHCLDSACVCTRFAAAAVPAPAQLAGKHGCPADNQKPTNSDYAYYVDLCEFICSREVVKQCRKLPESNFARARNARLIMSNQIPKMVTDDAKPYCFWHPDIPSERTLRRLVNHYPDMAYLAGRACAVAGYHELYHELDLLPEVSIAEEAREQNNPGSKAIFEHIMKQPVCYAVLDDYTRTNNYENPRCPAFMNGDTAVRSTLDVTVAPEDYWGEHYFNLDSDGFPFDITEDGHIGEVTTHASYNQAEQGTLPPEHVELLYLPLPLHLPTMVKDPLIIMAAYEGNLDRYLRLRRPHMIMGEHGAVLRGIYHNTTFAKWWSLQPRDGHNSGFIRAATLARFIMVNDLSHMTENDPDPEANHNEIPGMIWWPLVPAERTLEVLAKRRPDMHLQVAMACIAGNYKELWDKLAPEPSKQLWDMATSQRDASVRNHFVEYLERRASELGQVADDRPLPQGLVTECDYPAHDWCWDAARVIKEPFDPFLQYSPCFLPRDIVIKATDDRFDMENIYGAFEQPCMARWELRMCATVETMAKIPDGEDGLRLYDDCGDDEQGPSTKDTETNNSLEVSSKEADDDDVEASSQDNDGNITPRTDHDPS</sequence>
<feature type="compositionally biased region" description="Polar residues" evidence="1">
    <location>
        <begin position="983"/>
        <end position="994"/>
    </location>
</feature>
<organism evidence="3 4">
    <name type="scientific">Neurospora tetrasperma (strain FGSC 2508 / ATCC MYA-4615 / P0657)</name>
    <dbReference type="NCBI Taxonomy" id="510951"/>
    <lineage>
        <taxon>Eukaryota</taxon>
        <taxon>Fungi</taxon>
        <taxon>Dikarya</taxon>
        <taxon>Ascomycota</taxon>
        <taxon>Pezizomycotina</taxon>
        <taxon>Sordariomycetes</taxon>
        <taxon>Sordariomycetidae</taxon>
        <taxon>Sordariales</taxon>
        <taxon>Sordariaceae</taxon>
        <taxon>Neurospora</taxon>
    </lineage>
</organism>
<feature type="region of interest" description="Disordered" evidence="1">
    <location>
        <begin position="943"/>
        <end position="1001"/>
    </location>
</feature>
<dbReference type="GeneID" id="20829730"/>
<evidence type="ECO:0000256" key="2">
    <source>
        <dbReference type="SAM" id="SignalP"/>
    </source>
</evidence>
<evidence type="ECO:0000256" key="1">
    <source>
        <dbReference type="SAM" id="MobiDB-lite"/>
    </source>
</evidence>
<dbReference type="RefSeq" id="XP_009857303.1">
    <property type="nucleotide sequence ID" value="XM_009859001.1"/>
</dbReference>
<evidence type="ECO:0008006" key="5">
    <source>
        <dbReference type="Google" id="ProtNLM"/>
    </source>
</evidence>
<evidence type="ECO:0000313" key="4">
    <source>
        <dbReference type="Proteomes" id="UP000008065"/>
    </source>
</evidence>
<keyword evidence="4" id="KW-1185">Reference proteome</keyword>
<feature type="signal peptide" evidence="2">
    <location>
        <begin position="1"/>
        <end position="27"/>
    </location>
</feature>
<dbReference type="VEuPathDB" id="FungiDB:NEUTE1DRAFT_74574"/>
<evidence type="ECO:0000313" key="3">
    <source>
        <dbReference type="EMBL" id="EGO53721.1"/>
    </source>
</evidence>
<dbReference type="AlphaFoldDB" id="F8MZN1"/>
<feature type="chain" id="PRO_5003380849" description="Extracellular membrane protein CFEM domain-containing protein" evidence="2">
    <location>
        <begin position="28"/>
        <end position="1001"/>
    </location>
</feature>
<dbReference type="HOGENOM" id="CLU_330957_0_0_1"/>
<dbReference type="Proteomes" id="UP000008065">
    <property type="component" value="Unassembled WGS sequence"/>
</dbReference>
<keyword evidence="2" id="KW-0732">Signal</keyword>
<gene>
    <name evidence="3" type="ORF">NEUTE1DRAFT_74574</name>
</gene>
<reference evidence="4" key="1">
    <citation type="journal article" date="2011" name="Genetics">
        <title>Massive changes in genome architecture accompany the transition to self-fertility in the filamentous fungus Neurospora tetrasperma.</title>
        <authorList>
            <person name="Ellison C.E."/>
            <person name="Stajich J.E."/>
            <person name="Jacobson D.J."/>
            <person name="Natvig D.O."/>
            <person name="Lapidus A."/>
            <person name="Foster B."/>
            <person name="Aerts A."/>
            <person name="Riley R."/>
            <person name="Lindquist E.A."/>
            <person name="Grigoriev I.V."/>
            <person name="Taylor J.W."/>
        </authorList>
    </citation>
    <scope>NUCLEOTIDE SEQUENCE [LARGE SCALE GENOMIC DNA]</scope>
    <source>
        <strain evidence="4">FGSC 2508 / P0657</strain>
    </source>
</reference>
<feature type="region of interest" description="Disordered" evidence="1">
    <location>
        <begin position="296"/>
        <end position="381"/>
    </location>
</feature>
<accession>F8MZN1</accession>
<feature type="compositionally biased region" description="Polar residues" evidence="1">
    <location>
        <begin position="957"/>
        <end position="971"/>
    </location>
</feature>
<dbReference type="OrthoDB" id="4360026at2759"/>
<dbReference type="KEGG" id="nte:NEUTE1DRAFT74574"/>
<dbReference type="EMBL" id="GL891382">
    <property type="protein sequence ID" value="EGO53721.1"/>
    <property type="molecule type" value="Genomic_DNA"/>
</dbReference>
<name>F8MZN1_NEUT8</name>